<name>A0A507D868_9FUNG</name>
<evidence type="ECO:0000256" key="4">
    <source>
        <dbReference type="ARBA" id="ARBA00023136"/>
    </source>
</evidence>
<accession>A0A507D868</accession>
<keyword evidence="2 6" id="KW-0812">Transmembrane</keyword>
<evidence type="ECO:0000313" key="8">
    <source>
        <dbReference type="Proteomes" id="UP000320475"/>
    </source>
</evidence>
<evidence type="ECO:0000256" key="2">
    <source>
        <dbReference type="ARBA" id="ARBA00022692"/>
    </source>
</evidence>
<dbReference type="PANTHER" id="PTHR36460:SF1">
    <property type="entry name" value="UPF0132 DOMAIN PROTEIN (AFU_ORTHOLOGUE AFUA_3G10255)"/>
    <property type="match status" value="1"/>
</dbReference>
<keyword evidence="4 6" id="KW-0472">Membrane</keyword>
<dbReference type="PANTHER" id="PTHR36460">
    <property type="entry name" value="UPF0132 DOMAIN PROTEIN (AFU_ORTHOLOGUE AFUA_3G10255)"/>
    <property type="match status" value="1"/>
</dbReference>
<feature type="region of interest" description="Disordered" evidence="5">
    <location>
        <begin position="1"/>
        <end position="31"/>
    </location>
</feature>
<feature type="transmembrane region" description="Helical" evidence="6">
    <location>
        <begin position="66"/>
        <end position="85"/>
    </location>
</feature>
<protein>
    <submittedName>
        <fullName evidence="7">Uncharacterized protein</fullName>
    </submittedName>
</protein>
<feature type="compositionally biased region" description="Low complexity" evidence="5">
    <location>
        <begin position="15"/>
        <end position="24"/>
    </location>
</feature>
<feature type="compositionally biased region" description="Gly residues" evidence="5">
    <location>
        <begin position="1"/>
        <end position="14"/>
    </location>
</feature>
<proteinExistence type="predicted"/>
<sequence>MSGYQQLGGGGGGSSSSSSGSRSGSSGGVASSPAGFHQDFVSLAVAENQTQRVNKYDTALPIRVDIEAAAAYALGCISGIMLLILETKNDYVRFHAWQSTIVFAFMLVMHFFWMFISTVISWMLFVCDVALIGWLSYRAYVNGDSLERYELPYVGAISSRYVDTE</sequence>
<evidence type="ECO:0000256" key="6">
    <source>
        <dbReference type="SAM" id="Phobius"/>
    </source>
</evidence>
<reference evidence="7 8" key="1">
    <citation type="journal article" date="2019" name="Sci. Rep.">
        <title>Comparative genomics of chytrid fungi reveal insights into the obligate biotrophic and pathogenic lifestyle of Synchytrium endobioticum.</title>
        <authorList>
            <person name="van de Vossenberg B.T.L.H."/>
            <person name="Warris S."/>
            <person name="Nguyen H.D.T."/>
            <person name="van Gent-Pelzer M.P.E."/>
            <person name="Joly D.L."/>
            <person name="van de Geest H.C."/>
            <person name="Bonants P.J.M."/>
            <person name="Smith D.S."/>
            <person name="Levesque C.A."/>
            <person name="van der Lee T.A.J."/>
        </authorList>
    </citation>
    <scope>NUCLEOTIDE SEQUENCE [LARGE SCALE GENOMIC DNA]</scope>
    <source>
        <strain evidence="7 8">LEV6574</strain>
    </source>
</reference>
<evidence type="ECO:0000256" key="5">
    <source>
        <dbReference type="SAM" id="MobiDB-lite"/>
    </source>
</evidence>
<feature type="transmembrane region" description="Helical" evidence="6">
    <location>
        <begin position="97"/>
        <end position="116"/>
    </location>
</feature>
<feature type="transmembrane region" description="Helical" evidence="6">
    <location>
        <begin position="122"/>
        <end position="141"/>
    </location>
</feature>
<evidence type="ECO:0000256" key="1">
    <source>
        <dbReference type="ARBA" id="ARBA00004141"/>
    </source>
</evidence>
<keyword evidence="3 6" id="KW-1133">Transmembrane helix</keyword>
<dbReference type="GO" id="GO:0016020">
    <property type="term" value="C:membrane"/>
    <property type="evidence" value="ECO:0007669"/>
    <property type="project" value="UniProtKB-SubCell"/>
</dbReference>
<dbReference type="OrthoDB" id="5546837at2759"/>
<dbReference type="AlphaFoldDB" id="A0A507D868"/>
<gene>
    <name evidence="7" type="ORF">SeLEV6574_g02645</name>
</gene>
<dbReference type="Proteomes" id="UP000320475">
    <property type="component" value="Unassembled WGS sequence"/>
</dbReference>
<comment type="caution">
    <text evidence="7">The sequence shown here is derived from an EMBL/GenBank/DDBJ whole genome shotgun (WGS) entry which is preliminary data.</text>
</comment>
<organism evidence="7 8">
    <name type="scientific">Synchytrium endobioticum</name>
    <dbReference type="NCBI Taxonomy" id="286115"/>
    <lineage>
        <taxon>Eukaryota</taxon>
        <taxon>Fungi</taxon>
        <taxon>Fungi incertae sedis</taxon>
        <taxon>Chytridiomycota</taxon>
        <taxon>Chytridiomycota incertae sedis</taxon>
        <taxon>Chytridiomycetes</taxon>
        <taxon>Synchytriales</taxon>
        <taxon>Synchytriaceae</taxon>
        <taxon>Synchytrium</taxon>
    </lineage>
</organism>
<dbReference type="EMBL" id="QEAM01000077">
    <property type="protein sequence ID" value="TPX47468.1"/>
    <property type="molecule type" value="Genomic_DNA"/>
</dbReference>
<evidence type="ECO:0000256" key="3">
    <source>
        <dbReference type="ARBA" id="ARBA00022989"/>
    </source>
</evidence>
<comment type="subcellular location">
    <subcellularLocation>
        <location evidence="1">Membrane</location>
        <topology evidence="1">Multi-pass membrane protein</topology>
    </subcellularLocation>
</comment>
<evidence type="ECO:0000313" key="7">
    <source>
        <dbReference type="EMBL" id="TPX47468.1"/>
    </source>
</evidence>